<name>A0A8C5DMW5_GOUWI</name>
<dbReference type="InterPro" id="IPR028097">
    <property type="entry name" value="FAM91_C_dom"/>
</dbReference>
<dbReference type="GO" id="GO:0099041">
    <property type="term" value="P:vesicle tethering to Golgi"/>
    <property type="evidence" value="ECO:0007669"/>
    <property type="project" value="TreeGrafter"/>
</dbReference>
<dbReference type="Pfam" id="PF14648">
    <property type="entry name" value="FAM91_C"/>
    <property type="match status" value="1"/>
</dbReference>
<dbReference type="GO" id="GO:0005802">
    <property type="term" value="C:trans-Golgi network"/>
    <property type="evidence" value="ECO:0007669"/>
    <property type="project" value="TreeGrafter"/>
</dbReference>
<dbReference type="GO" id="GO:0006886">
    <property type="term" value="P:intracellular protein transport"/>
    <property type="evidence" value="ECO:0007669"/>
    <property type="project" value="TreeGrafter"/>
</dbReference>
<dbReference type="Pfam" id="PF14647">
    <property type="entry name" value="FAM91_N"/>
    <property type="match status" value="1"/>
</dbReference>
<reference evidence="5" key="3">
    <citation type="submission" date="2025-09" db="UniProtKB">
        <authorList>
            <consortium name="Ensembl"/>
        </authorList>
    </citation>
    <scope>IDENTIFICATION</scope>
</reference>
<keyword evidence="6" id="KW-1185">Reference proteome</keyword>
<evidence type="ECO:0000256" key="1">
    <source>
        <dbReference type="ARBA" id="ARBA00010319"/>
    </source>
</evidence>
<dbReference type="GO" id="GO:0031410">
    <property type="term" value="C:cytoplasmic vesicle"/>
    <property type="evidence" value="ECO:0007669"/>
    <property type="project" value="TreeGrafter"/>
</dbReference>
<feature type="domain" description="FAM91 C-terminal" evidence="4">
    <location>
        <begin position="331"/>
        <end position="770"/>
    </location>
</feature>
<dbReference type="Proteomes" id="UP000694680">
    <property type="component" value="Chromosome 11"/>
</dbReference>
<protein>
    <recommendedName>
        <fullName evidence="7">Protein FAM91A1</fullName>
    </recommendedName>
</protein>
<dbReference type="AlphaFoldDB" id="A0A8C5DMW5"/>
<evidence type="ECO:0008006" key="7">
    <source>
        <dbReference type="Google" id="ProtNLM"/>
    </source>
</evidence>
<evidence type="ECO:0000313" key="5">
    <source>
        <dbReference type="Ensembl" id="ENSGWIP00000009147.1"/>
    </source>
</evidence>
<sequence length="791" mass="88891">MNTDVEFHIRQNYPWNKLPANVKQSLGNSQREYEKHVLLYSIRNQLRFRNNLVRHVRKDERKYYEELLKYSRDHLMLYPYHLSDIMVKGLRVTPFSYYIGIMEKFFRRKSARDLLPAKPVEISVEPWWVAQTGYITEDDIRICSTAEKKVIDKMIDSGPQLAGSMEYNVVLSLYNRGFIYLDVPISDDSCISVPPLEGFVMNRVQGDYFETLLYKIFVSIDEQTNVSELANVLEIDLDLVKNAVSMYCRLGFAVKKGQVFNSDQLHPTWKNAPSVNRLKSTMDPQKMLLSWEQGSPVMEAGSSATDTDTTSLEDQGDTASVSSLSIPAAPTKRIAFLFDSTLTAFLMMGNLSPNLKSHAVTMFEVGKLSDETLDSFLAELEKVESTAEGEAQRYFDHALTLKNTILFLRYNKELTQDQGPDIPNIGFPLDMLRCESLLGLDQATCSRVLNKNYKLLVSMAPLSNEIRPISSCTPQHIGPAIPEVSSIWFKLYLYQVTGQGPPSLLLSKGSRLRKLPDIFQVYDRLLITSWGHDPGVVPTSNVLTMLNDALTHSAVLIQGHGMHGHGETVHIPFPFDEEDLKGEFSYSNMCVHKALCKLKEFVDLEHQCGYITMLNSNNRHRRGANDGTECTGDTHLGGGLDTNGSTESFELVTEENNGEGKTKTDTFFSEDEWVPLELCFGMPLFSSELNRKVCRKIASHKLFSTDSLQELLHSSRKLSLKVLSFVHSFQDGSQTSDVDSGVSNPLSQPLAESGVPLPALNLIFKDGQLKEWSGRAPPPLDISALQADQAT</sequence>
<comment type="similarity">
    <text evidence="1">Belongs to the FAM91 family.</text>
</comment>
<feature type="region of interest" description="Disordered" evidence="2">
    <location>
        <begin position="298"/>
        <end position="323"/>
    </location>
</feature>
<evidence type="ECO:0000256" key="2">
    <source>
        <dbReference type="SAM" id="MobiDB-lite"/>
    </source>
</evidence>
<proteinExistence type="inferred from homology"/>
<dbReference type="PANTHER" id="PTHR28441:SF2">
    <property type="entry name" value="PROTEIN FAM91A1"/>
    <property type="match status" value="1"/>
</dbReference>
<evidence type="ECO:0000313" key="6">
    <source>
        <dbReference type="Proteomes" id="UP000694680"/>
    </source>
</evidence>
<organism evidence="5 6">
    <name type="scientific">Gouania willdenowi</name>
    <name type="common">Blunt-snouted clingfish</name>
    <name type="synonym">Lepadogaster willdenowi</name>
    <dbReference type="NCBI Taxonomy" id="441366"/>
    <lineage>
        <taxon>Eukaryota</taxon>
        <taxon>Metazoa</taxon>
        <taxon>Chordata</taxon>
        <taxon>Craniata</taxon>
        <taxon>Vertebrata</taxon>
        <taxon>Euteleostomi</taxon>
        <taxon>Actinopterygii</taxon>
        <taxon>Neopterygii</taxon>
        <taxon>Teleostei</taxon>
        <taxon>Neoteleostei</taxon>
        <taxon>Acanthomorphata</taxon>
        <taxon>Ovalentaria</taxon>
        <taxon>Blenniimorphae</taxon>
        <taxon>Blenniiformes</taxon>
        <taxon>Gobiesocoidei</taxon>
        <taxon>Gobiesocidae</taxon>
        <taxon>Gobiesocinae</taxon>
        <taxon>Gouania</taxon>
    </lineage>
</organism>
<reference evidence="5" key="1">
    <citation type="submission" date="2020-06" db="EMBL/GenBank/DDBJ databases">
        <authorList>
            <consortium name="Wellcome Sanger Institute Data Sharing"/>
        </authorList>
    </citation>
    <scope>NUCLEOTIDE SEQUENCE [LARGE SCALE GENOMIC DNA]</scope>
</reference>
<evidence type="ECO:0000259" key="4">
    <source>
        <dbReference type="Pfam" id="PF14648"/>
    </source>
</evidence>
<evidence type="ECO:0000259" key="3">
    <source>
        <dbReference type="Pfam" id="PF14647"/>
    </source>
</evidence>
<dbReference type="PANTHER" id="PTHR28441">
    <property type="entry name" value="PROTEIN FAM91A1"/>
    <property type="match status" value="1"/>
</dbReference>
<reference evidence="5" key="2">
    <citation type="submission" date="2025-08" db="UniProtKB">
        <authorList>
            <consortium name="Ensembl"/>
        </authorList>
    </citation>
    <scope>IDENTIFICATION</scope>
</reference>
<gene>
    <name evidence="5" type="primary">fam91a1</name>
</gene>
<dbReference type="InterPro" id="IPR039199">
    <property type="entry name" value="FAM91"/>
</dbReference>
<feature type="domain" description="FAM91 N-terminal" evidence="3">
    <location>
        <begin position="104"/>
        <end position="270"/>
    </location>
</feature>
<accession>A0A8C5DMW5</accession>
<dbReference type="Ensembl" id="ENSGWIT00000010203.1">
    <property type="protein sequence ID" value="ENSGWIP00000009147.1"/>
    <property type="gene ID" value="ENSGWIG00000005400.1"/>
</dbReference>
<dbReference type="InterPro" id="IPR028091">
    <property type="entry name" value="FAM91_N_dom"/>
</dbReference>